<reference evidence="5 6" key="1">
    <citation type="submission" date="2020-10" db="EMBL/GenBank/DDBJ databases">
        <title>Pygocentrus nattereri (red-bellied piranha) genome, fPygNat1, primary haplotype.</title>
        <authorList>
            <person name="Myers G."/>
            <person name="Meyer A."/>
            <person name="Karagic N."/>
            <person name="Pippel M."/>
            <person name="Winkler S."/>
            <person name="Tracey A."/>
            <person name="Wood J."/>
            <person name="Formenti G."/>
            <person name="Howe K."/>
            <person name="Fedrigo O."/>
            <person name="Jarvis E.D."/>
        </authorList>
    </citation>
    <scope>NUCLEOTIDE SEQUENCE [LARGE SCALE GENOMIC DNA]</scope>
</reference>
<proteinExistence type="predicted"/>
<keyword evidence="2" id="KW-0694">RNA-binding</keyword>
<accession>A0A3B4DYD5</accession>
<evidence type="ECO:0000259" key="4">
    <source>
        <dbReference type="Pfam" id="PF12414"/>
    </source>
</evidence>
<dbReference type="GO" id="GO:0003729">
    <property type="term" value="F:mRNA binding"/>
    <property type="evidence" value="ECO:0007669"/>
    <property type="project" value="TreeGrafter"/>
</dbReference>
<reference evidence="5" key="2">
    <citation type="submission" date="2025-08" db="UniProtKB">
        <authorList>
            <consortium name="Ensembl"/>
        </authorList>
    </citation>
    <scope>IDENTIFICATION</scope>
</reference>
<dbReference type="GO" id="GO:0007399">
    <property type="term" value="P:nervous system development"/>
    <property type="evidence" value="ECO:0007669"/>
    <property type="project" value="InterPro"/>
</dbReference>
<dbReference type="Proteomes" id="UP001501920">
    <property type="component" value="Chromosome 27"/>
</dbReference>
<evidence type="ECO:0000313" key="6">
    <source>
        <dbReference type="Proteomes" id="UP001501920"/>
    </source>
</evidence>
<name>A0A3B4DYD5_PYGNA</name>
<organism evidence="5 6">
    <name type="scientific">Pygocentrus nattereri</name>
    <name type="common">Red-bellied piranha</name>
    <dbReference type="NCBI Taxonomy" id="42514"/>
    <lineage>
        <taxon>Eukaryota</taxon>
        <taxon>Metazoa</taxon>
        <taxon>Chordata</taxon>
        <taxon>Craniata</taxon>
        <taxon>Vertebrata</taxon>
        <taxon>Euteleostomi</taxon>
        <taxon>Actinopterygii</taxon>
        <taxon>Neopterygii</taxon>
        <taxon>Teleostei</taxon>
        <taxon>Ostariophysi</taxon>
        <taxon>Characiformes</taxon>
        <taxon>Characoidei</taxon>
        <taxon>Pygocentrus</taxon>
    </lineage>
</organism>
<keyword evidence="6" id="KW-1185">Reference proteome</keyword>
<dbReference type="Pfam" id="PF12414">
    <property type="entry name" value="Fox-1_C"/>
    <property type="match status" value="1"/>
</dbReference>
<dbReference type="InterPro" id="IPR047131">
    <property type="entry name" value="RBFOX1-like"/>
</dbReference>
<dbReference type="PANTHER" id="PTHR15597">
    <property type="entry name" value="ATAXIN 2-BINDING PROTEIN 1-RELATED"/>
    <property type="match status" value="1"/>
</dbReference>
<keyword evidence="3" id="KW-0539">Nucleus</keyword>
<evidence type="ECO:0000256" key="3">
    <source>
        <dbReference type="ARBA" id="ARBA00023242"/>
    </source>
</evidence>
<dbReference type="GO" id="GO:0000381">
    <property type="term" value="P:regulation of alternative mRNA splicing, via spliceosome"/>
    <property type="evidence" value="ECO:0007669"/>
    <property type="project" value="InterPro"/>
</dbReference>
<comment type="subcellular location">
    <subcellularLocation>
        <location evidence="1">Nucleus</location>
    </subcellularLocation>
</comment>
<dbReference type="PANTHER" id="PTHR15597:SF31">
    <property type="entry name" value="RNA BINDING PROTEIN FOX-1 HOMOLOG 2"/>
    <property type="match status" value="1"/>
</dbReference>
<dbReference type="AlphaFoldDB" id="A0A3B4DYD5"/>
<sequence length="241" mass="26128">MQRKLENTSMGLWWRGGRSSLHSNHLLFPWLRFNILLIVLEFTDQHMLQRMELNVKGMSGKELTVCKNKVNNATARVMTNKKMVTPYSNGDTLSTLPYAGWKLSPVVGAVYGPDLYTVPGFPYSTAAAIRGAQLRGRSRAVYSTIRPVTQPITAYPGVVYQDGFYGAADLYGSYAAYRYAQPAAVTGATAAAAAAAYSDGYGRVYTADPYHTLAPAAAAAAYGVGAMAGLYRGGYSRFAPY</sequence>
<dbReference type="GO" id="GO:0005634">
    <property type="term" value="C:nucleus"/>
    <property type="evidence" value="ECO:0007669"/>
    <property type="project" value="UniProtKB-SubCell"/>
</dbReference>
<dbReference type="GeneTree" id="ENSGT00940000157534"/>
<protein>
    <recommendedName>
        <fullName evidence="4">Fox-1 C-terminal domain-containing protein</fullName>
    </recommendedName>
</protein>
<evidence type="ECO:0000313" key="5">
    <source>
        <dbReference type="Ensembl" id="ENSPNAP00000028468.2"/>
    </source>
</evidence>
<dbReference type="OrthoDB" id="5382468at2759"/>
<dbReference type="GO" id="GO:0005737">
    <property type="term" value="C:cytoplasm"/>
    <property type="evidence" value="ECO:0007669"/>
    <property type="project" value="TreeGrafter"/>
</dbReference>
<dbReference type="Ensembl" id="ENSPNAT00000034966.2">
    <property type="protein sequence ID" value="ENSPNAP00000028468.2"/>
    <property type="gene ID" value="ENSPNAG00000014196.2"/>
</dbReference>
<feature type="domain" description="Fox-1 C-terminal" evidence="4">
    <location>
        <begin position="118"/>
        <end position="210"/>
    </location>
</feature>
<reference evidence="5" key="3">
    <citation type="submission" date="2025-09" db="UniProtKB">
        <authorList>
            <consortium name="Ensembl"/>
        </authorList>
    </citation>
    <scope>IDENTIFICATION</scope>
</reference>
<evidence type="ECO:0000256" key="1">
    <source>
        <dbReference type="ARBA" id="ARBA00004123"/>
    </source>
</evidence>
<evidence type="ECO:0000256" key="2">
    <source>
        <dbReference type="ARBA" id="ARBA00022884"/>
    </source>
</evidence>
<dbReference type="InterPro" id="IPR025670">
    <property type="entry name" value="Fox-1_C_dom"/>
</dbReference>